<evidence type="ECO:0000313" key="7">
    <source>
        <dbReference type="EMBL" id="BBH54137.1"/>
    </source>
</evidence>
<evidence type="ECO:0000256" key="2">
    <source>
        <dbReference type="ARBA" id="ARBA00010008"/>
    </source>
</evidence>
<dbReference type="InterPro" id="IPR015421">
    <property type="entry name" value="PyrdxlP-dep_Trfase_major"/>
</dbReference>
<proteinExistence type="inferred from homology"/>
<dbReference type="RefSeq" id="WP_172603940.1">
    <property type="nucleotide sequence ID" value="NZ_AP019368.1"/>
</dbReference>
<dbReference type="Pfam" id="PF00155">
    <property type="entry name" value="Aminotran_1_2"/>
    <property type="match status" value="1"/>
</dbReference>
<evidence type="ECO:0000256" key="1">
    <source>
        <dbReference type="ARBA" id="ARBA00001933"/>
    </source>
</evidence>
<organism evidence="7 8">
    <name type="scientific">Fluviispira sanaruensis</name>
    <dbReference type="NCBI Taxonomy" id="2493639"/>
    <lineage>
        <taxon>Bacteria</taxon>
        <taxon>Pseudomonadati</taxon>
        <taxon>Bdellovibrionota</taxon>
        <taxon>Oligoflexia</taxon>
        <taxon>Silvanigrellales</taxon>
        <taxon>Silvanigrellaceae</taxon>
        <taxon>Fluviispira</taxon>
    </lineage>
</organism>
<comment type="cofactor">
    <cofactor evidence="1">
        <name>pyridoxal 5'-phosphate</name>
        <dbReference type="ChEBI" id="CHEBI:597326"/>
    </cofactor>
</comment>
<evidence type="ECO:0000256" key="3">
    <source>
        <dbReference type="ARBA" id="ARBA00022679"/>
    </source>
</evidence>
<evidence type="ECO:0000313" key="8">
    <source>
        <dbReference type="Proteomes" id="UP000291236"/>
    </source>
</evidence>
<keyword evidence="5" id="KW-0472">Membrane</keyword>
<evidence type="ECO:0000259" key="6">
    <source>
        <dbReference type="Pfam" id="PF00155"/>
    </source>
</evidence>
<dbReference type="InterPro" id="IPR050087">
    <property type="entry name" value="AON_synthase_class-II"/>
</dbReference>
<gene>
    <name evidence="7" type="ORF">JCM31447_25950</name>
</gene>
<keyword evidence="8" id="KW-1185">Reference proteome</keyword>
<dbReference type="PANTHER" id="PTHR13693:SF77">
    <property type="entry name" value="8-AMINO-7-OXONONANOATE SYNTHASE"/>
    <property type="match status" value="1"/>
</dbReference>
<keyword evidence="4" id="KW-0663">Pyridoxal phosphate</keyword>
<dbReference type="InterPro" id="IPR004839">
    <property type="entry name" value="Aminotransferase_I/II_large"/>
</dbReference>
<dbReference type="Proteomes" id="UP000291236">
    <property type="component" value="Chromosome"/>
</dbReference>
<protein>
    <submittedName>
        <fullName evidence="7">8-amino-7-oxononanoate synthase</fullName>
    </submittedName>
</protein>
<dbReference type="EMBL" id="AP019368">
    <property type="protein sequence ID" value="BBH54137.1"/>
    <property type="molecule type" value="Genomic_DNA"/>
</dbReference>
<comment type="similarity">
    <text evidence="2">Belongs to the class-II pyridoxal-phosphate-dependent aminotransferase family. BioF subfamily.</text>
</comment>
<reference evidence="7 8" key="1">
    <citation type="submission" date="2018-12" db="EMBL/GenBank/DDBJ databases">
        <title>Rubrispira sanarue gen. nov., sp., nov., a member of the order Silvanigrellales, isolated from a brackish lake in Hamamatsu Japan.</title>
        <authorList>
            <person name="Maejima Y."/>
            <person name="Iino T."/>
            <person name="Muraguchi Y."/>
            <person name="Fukuda K."/>
            <person name="Nojiri H."/>
            <person name="Ohkuma M."/>
            <person name="Moriuchi R."/>
            <person name="Dohra H."/>
            <person name="Kimbara K."/>
            <person name="Shintani M."/>
        </authorList>
    </citation>
    <scope>NUCLEOTIDE SEQUENCE [LARGE SCALE GENOMIC DNA]</scope>
    <source>
        <strain evidence="7 8">RF1110005</strain>
    </source>
</reference>
<feature type="domain" description="Aminotransferase class I/classII large" evidence="6">
    <location>
        <begin position="39"/>
        <end position="395"/>
    </location>
</feature>
<keyword evidence="5" id="KW-0812">Transmembrane</keyword>
<accession>A0A4V0P2R4</accession>
<dbReference type="GO" id="GO:0016740">
    <property type="term" value="F:transferase activity"/>
    <property type="evidence" value="ECO:0007669"/>
    <property type="project" value="UniProtKB-KW"/>
</dbReference>
<dbReference type="InterPro" id="IPR015424">
    <property type="entry name" value="PyrdxlP-dep_Trfase"/>
</dbReference>
<dbReference type="InterPro" id="IPR015422">
    <property type="entry name" value="PyrdxlP-dep_Trfase_small"/>
</dbReference>
<dbReference type="KEGG" id="sbf:JCM31447_25950"/>
<evidence type="ECO:0000256" key="5">
    <source>
        <dbReference type="SAM" id="Phobius"/>
    </source>
</evidence>
<dbReference type="Gene3D" id="3.40.640.10">
    <property type="entry name" value="Type I PLP-dependent aspartate aminotransferase-like (Major domain)"/>
    <property type="match status" value="1"/>
</dbReference>
<name>A0A4V0P2R4_FLUSA</name>
<keyword evidence="5" id="KW-1133">Transmembrane helix</keyword>
<dbReference type="AlphaFoldDB" id="A0A4V0P2R4"/>
<dbReference type="SUPFAM" id="SSF53383">
    <property type="entry name" value="PLP-dependent transferases"/>
    <property type="match status" value="1"/>
</dbReference>
<dbReference type="GO" id="GO:0030170">
    <property type="term" value="F:pyridoxal phosphate binding"/>
    <property type="evidence" value="ECO:0007669"/>
    <property type="project" value="InterPro"/>
</dbReference>
<evidence type="ECO:0000256" key="4">
    <source>
        <dbReference type="ARBA" id="ARBA00022898"/>
    </source>
</evidence>
<dbReference type="PANTHER" id="PTHR13693">
    <property type="entry name" value="CLASS II AMINOTRANSFERASE/8-AMINO-7-OXONONANOATE SYNTHASE"/>
    <property type="match status" value="1"/>
</dbReference>
<sequence>MSTEYLNKIWQSTNSALIDQHNYRKPIRYYKNKSEQKINIDFSTNDYLGMRFDPRVIDAGYQAAQDNGAGSGSSRMVIETDANLLELENYFSKCLRLEHSLYFSSGFMANLALFDAISPYSFEENIISQELFVDHRCHASIYLGFRNAKIPTTIFRHMDFKNLAQKLKNSSASAKIIVIESLFSMDGDVFSATELAEICAKYNAFIIIDETHSIGVLPSGSYLAANYFLKKYVIAIVAGCGKALGVSGGFIATDYSALKQRVMQKSKALIYSTAATPFAVGALLQSLKIIFSEEGQLKRDKLYGNINYFKNRISLLHKNKICQNIYELNNHCSHIIPLIVGDNAVVLKMVQSLLERGILVKEIRPPSVPRGTARLRVILRSDHSKKDIDDLFENIF</sequence>
<feature type="transmembrane region" description="Helical" evidence="5">
    <location>
        <begin position="268"/>
        <end position="291"/>
    </location>
</feature>
<keyword evidence="3" id="KW-0808">Transferase</keyword>
<dbReference type="Gene3D" id="3.90.1150.10">
    <property type="entry name" value="Aspartate Aminotransferase, domain 1"/>
    <property type="match status" value="1"/>
</dbReference>